<dbReference type="OrthoDB" id="2441642at2759"/>
<dbReference type="Proteomes" id="UP000275078">
    <property type="component" value="Unassembled WGS sequence"/>
</dbReference>
<gene>
    <name evidence="2" type="ORF">BJ508DRAFT_305596</name>
</gene>
<dbReference type="STRING" id="1160509.A0A3N4ICR0"/>
<dbReference type="GO" id="GO:0008654">
    <property type="term" value="P:phospholipid biosynthetic process"/>
    <property type="evidence" value="ECO:0007669"/>
    <property type="project" value="TreeGrafter"/>
</dbReference>
<feature type="compositionally biased region" description="Low complexity" evidence="1">
    <location>
        <begin position="14"/>
        <end position="32"/>
    </location>
</feature>
<dbReference type="GO" id="GO:0003714">
    <property type="term" value="F:transcription corepressor activity"/>
    <property type="evidence" value="ECO:0007669"/>
    <property type="project" value="InterPro"/>
</dbReference>
<reference evidence="2 3" key="1">
    <citation type="journal article" date="2018" name="Nat. Ecol. Evol.">
        <title>Pezizomycetes genomes reveal the molecular basis of ectomycorrhizal truffle lifestyle.</title>
        <authorList>
            <person name="Murat C."/>
            <person name="Payen T."/>
            <person name="Noel B."/>
            <person name="Kuo A."/>
            <person name="Morin E."/>
            <person name="Chen J."/>
            <person name="Kohler A."/>
            <person name="Krizsan K."/>
            <person name="Balestrini R."/>
            <person name="Da Silva C."/>
            <person name="Montanini B."/>
            <person name="Hainaut M."/>
            <person name="Levati E."/>
            <person name="Barry K.W."/>
            <person name="Belfiori B."/>
            <person name="Cichocki N."/>
            <person name="Clum A."/>
            <person name="Dockter R.B."/>
            <person name="Fauchery L."/>
            <person name="Guy J."/>
            <person name="Iotti M."/>
            <person name="Le Tacon F."/>
            <person name="Lindquist E.A."/>
            <person name="Lipzen A."/>
            <person name="Malagnac F."/>
            <person name="Mello A."/>
            <person name="Molinier V."/>
            <person name="Miyauchi S."/>
            <person name="Poulain J."/>
            <person name="Riccioni C."/>
            <person name="Rubini A."/>
            <person name="Sitrit Y."/>
            <person name="Splivallo R."/>
            <person name="Traeger S."/>
            <person name="Wang M."/>
            <person name="Zifcakova L."/>
            <person name="Wipf D."/>
            <person name="Zambonelli A."/>
            <person name="Paolocci F."/>
            <person name="Nowrousian M."/>
            <person name="Ottonello S."/>
            <person name="Baldrian P."/>
            <person name="Spatafora J.W."/>
            <person name="Henrissat B."/>
            <person name="Nagy L.G."/>
            <person name="Aury J.M."/>
            <person name="Wincker P."/>
            <person name="Grigoriev I.V."/>
            <person name="Bonfante P."/>
            <person name="Martin F.M."/>
        </authorList>
    </citation>
    <scope>NUCLEOTIDE SEQUENCE [LARGE SCALE GENOMIC DNA]</scope>
    <source>
        <strain evidence="2 3">RN42</strain>
    </source>
</reference>
<proteinExistence type="predicted"/>
<evidence type="ECO:0000313" key="2">
    <source>
        <dbReference type="EMBL" id="RPA82458.1"/>
    </source>
</evidence>
<dbReference type="GO" id="GO:0005783">
    <property type="term" value="C:endoplasmic reticulum"/>
    <property type="evidence" value="ECO:0007669"/>
    <property type="project" value="TreeGrafter"/>
</dbReference>
<dbReference type="EMBL" id="ML119671">
    <property type="protein sequence ID" value="RPA82458.1"/>
    <property type="molecule type" value="Genomic_DNA"/>
</dbReference>
<dbReference type="PANTHER" id="PTHR38406:SF1">
    <property type="entry name" value="TRANSCRIPTIONAL REPRESSOR OPI1"/>
    <property type="match status" value="1"/>
</dbReference>
<evidence type="ECO:0000313" key="3">
    <source>
        <dbReference type="Proteomes" id="UP000275078"/>
    </source>
</evidence>
<dbReference type="PANTHER" id="PTHR38406">
    <property type="entry name" value="TRANSCRIPTIONAL REPRESSOR OPI1"/>
    <property type="match status" value="1"/>
</dbReference>
<dbReference type="GO" id="GO:0005634">
    <property type="term" value="C:nucleus"/>
    <property type="evidence" value="ECO:0007669"/>
    <property type="project" value="TreeGrafter"/>
</dbReference>
<dbReference type="Pfam" id="PF08618">
    <property type="entry name" value="Opi1"/>
    <property type="match status" value="1"/>
</dbReference>
<dbReference type="GO" id="GO:0030968">
    <property type="term" value="P:endoplasmic reticulum unfolded protein response"/>
    <property type="evidence" value="ECO:0007669"/>
    <property type="project" value="TreeGrafter"/>
</dbReference>
<organism evidence="2 3">
    <name type="scientific">Ascobolus immersus RN42</name>
    <dbReference type="NCBI Taxonomy" id="1160509"/>
    <lineage>
        <taxon>Eukaryota</taxon>
        <taxon>Fungi</taxon>
        <taxon>Dikarya</taxon>
        <taxon>Ascomycota</taxon>
        <taxon>Pezizomycotina</taxon>
        <taxon>Pezizomycetes</taxon>
        <taxon>Pezizales</taxon>
        <taxon>Ascobolaceae</taxon>
        <taxon>Ascobolus</taxon>
    </lineage>
</organism>
<dbReference type="AlphaFoldDB" id="A0A3N4ICR0"/>
<dbReference type="GO" id="GO:0006357">
    <property type="term" value="P:regulation of transcription by RNA polymerase II"/>
    <property type="evidence" value="ECO:0007669"/>
    <property type="project" value="TreeGrafter"/>
</dbReference>
<feature type="compositionally biased region" description="Low complexity" evidence="1">
    <location>
        <begin position="141"/>
        <end position="166"/>
    </location>
</feature>
<feature type="region of interest" description="Disordered" evidence="1">
    <location>
        <begin position="1"/>
        <end position="116"/>
    </location>
</feature>
<protein>
    <submittedName>
        <fullName evidence="2">Opi1-domain-containing protein</fullName>
    </submittedName>
</protein>
<feature type="compositionally biased region" description="Low complexity" evidence="1">
    <location>
        <begin position="78"/>
        <end position="89"/>
    </location>
</feature>
<sequence length="447" mass="48731">MEMQHPPPHTASGTTTPTQQFSQPPSLSQQQQQKEHHQYTSYPQQPPLYRPSTPNDRPRSVSIQSLISSPVEHRNIISPASTPGTTPAPEYHAHGVKRKGLESEDDEDDNGRVVIDDPDVRIAAEALGDLRADFANSTTRSPLSTYPHSTTSTTLTSPGSSTPTSYDYKSPPPTFSSPEQPQEQRPGLLNRLSSRYPITNVLTTAYTTSKSYSPRFRYGAEIVERRVGGPVNSLSHRSLKSCLLWLRWANSHLARVIASLKGLLEQYEAMLNKPPGETGEEERSTVLGRIEGAKDEIVKTLRKCVEVVSLYAGAALPEQARTTVRRHIFALPRKFQLALSTPAPTAAASAGASGASGAQGEKLNSANRVLILAKEGLDMMKQVSDVVEETIQKAEGWCEFLGRKGVGGQGQAGQEVKMEEGQAGQGEVRGRVGWREDEPSMEGVTRS</sequence>
<feature type="compositionally biased region" description="Basic and acidic residues" evidence="1">
    <location>
        <begin position="428"/>
        <end position="438"/>
    </location>
</feature>
<accession>A0A3N4ICR0</accession>
<dbReference type="InterPro" id="IPR013927">
    <property type="entry name" value="TF_Opi1_Ccg-8"/>
</dbReference>
<feature type="region of interest" description="Disordered" evidence="1">
    <location>
        <begin position="407"/>
        <end position="447"/>
    </location>
</feature>
<keyword evidence="3" id="KW-1185">Reference proteome</keyword>
<evidence type="ECO:0000256" key="1">
    <source>
        <dbReference type="SAM" id="MobiDB-lite"/>
    </source>
</evidence>
<feature type="region of interest" description="Disordered" evidence="1">
    <location>
        <begin position="137"/>
        <end position="192"/>
    </location>
</feature>
<name>A0A3N4ICR0_ASCIM</name>